<accession>A0A645FR86</accession>
<evidence type="ECO:0000313" key="1">
    <source>
        <dbReference type="EMBL" id="MPN16968.1"/>
    </source>
</evidence>
<gene>
    <name evidence="1" type="ORF">SDC9_164317</name>
</gene>
<comment type="caution">
    <text evidence="1">The sequence shown here is derived from an EMBL/GenBank/DDBJ whole genome shotgun (WGS) entry which is preliminary data.</text>
</comment>
<dbReference type="EMBL" id="VSSQ01063987">
    <property type="protein sequence ID" value="MPN16968.1"/>
    <property type="molecule type" value="Genomic_DNA"/>
</dbReference>
<reference evidence="1" key="1">
    <citation type="submission" date="2019-08" db="EMBL/GenBank/DDBJ databases">
        <authorList>
            <person name="Kucharzyk K."/>
            <person name="Murdoch R.W."/>
            <person name="Higgins S."/>
            <person name="Loffler F."/>
        </authorList>
    </citation>
    <scope>NUCLEOTIDE SEQUENCE</scope>
</reference>
<dbReference type="AlphaFoldDB" id="A0A645FR86"/>
<sequence length="73" mass="8474">MERGSLNQKEMTDILQAYYSAWRIQERMQTAGIEPELRKRLEKECFDTLGEYFELAPAPVPADKAGDRKPVKK</sequence>
<protein>
    <submittedName>
        <fullName evidence="1">Uncharacterized protein</fullName>
    </submittedName>
</protein>
<name>A0A645FR86_9ZZZZ</name>
<organism evidence="1">
    <name type="scientific">bioreactor metagenome</name>
    <dbReference type="NCBI Taxonomy" id="1076179"/>
    <lineage>
        <taxon>unclassified sequences</taxon>
        <taxon>metagenomes</taxon>
        <taxon>ecological metagenomes</taxon>
    </lineage>
</organism>
<proteinExistence type="predicted"/>